<dbReference type="RefSeq" id="WP_053937244.1">
    <property type="nucleotide sequence ID" value="NZ_LAQT01000005.1"/>
</dbReference>
<protein>
    <submittedName>
        <fullName evidence="4">Swarming motility protein YbiA</fullName>
    </submittedName>
</protein>
<comment type="catalytic activity">
    <reaction evidence="1">
        <text>5-amino-6-(5-phospho-D-ribosylamino)uracil + H2O = 5,6-diaminouracil + D-ribose 5-phosphate</text>
        <dbReference type="Rhea" id="RHEA:55020"/>
        <dbReference type="ChEBI" id="CHEBI:15377"/>
        <dbReference type="ChEBI" id="CHEBI:46252"/>
        <dbReference type="ChEBI" id="CHEBI:58453"/>
        <dbReference type="ChEBI" id="CHEBI:78346"/>
    </reaction>
</comment>
<dbReference type="STRING" id="857265.WG78_07895"/>
<dbReference type="OrthoDB" id="67297at2"/>
<evidence type="ECO:0000313" key="5">
    <source>
        <dbReference type="Proteomes" id="UP000037939"/>
    </source>
</evidence>
<dbReference type="Gene3D" id="1.10.357.40">
    <property type="entry name" value="YbiA-like"/>
    <property type="match status" value="1"/>
</dbReference>
<dbReference type="SUPFAM" id="SSF143990">
    <property type="entry name" value="YbiA-like"/>
    <property type="match status" value="1"/>
</dbReference>
<dbReference type="CDD" id="cd15457">
    <property type="entry name" value="NADAR"/>
    <property type="match status" value="1"/>
</dbReference>
<organism evidence="4 5">
    <name type="scientific">Amantichitinum ursilacus</name>
    <dbReference type="NCBI Taxonomy" id="857265"/>
    <lineage>
        <taxon>Bacteria</taxon>
        <taxon>Pseudomonadati</taxon>
        <taxon>Pseudomonadota</taxon>
        <taxon>Betaproteobacteria</taxon>
        <taxon>Neisseriales</taxon>
        <taxon>Chitinibacteraceae</taxon>
        <taxon>Amantichitinum</taxon>
    </lineage>
</organism>
<dbReference type="Pfam" id="PF08719">
    <property type="entry name" value="NADAR"/>
    <property type="match status" value="1"/>
</dbReference>
<feature type="domain" description="NADAR" evidence="3">
    <location>
        <begin position="24"/>
        <end position="181"/>
    </location>
</feature>
<dbReference type="EMBL" id="LAQT01000005">
    <property type="protein sequence ID" value="KPC53749.1"/>
    <property type="molecule type" value="Genomic_DNA"/>
</dbReference>
<keyword evidence="5" id="KW-1185">Reference proteome</keyword>
<evidence type="ECO:0000313" key="4">
    <source>
        <dbReference type="EMBL" id="KPC53749.1"/>
    </source>
</evidence>
<name>A0A0N1JSW3_9NEIS</name>
<evidence type="ECO:0000256" key="1">
    <source>
        <dbReference type="ARBA" id="ARBA00000022"/>
    </source>
</evidence>
<dbReference type="NCBIfam" id="TIGR02464">
    <property type="entry name" value="ribofla_fusion"/>
    <property type="match status" value="1"/>
</dbReference>
<dbReference type="PATRIC" id="fig|857265.3.peg.1618"/>
<comment type="caution">
    <text evidence="4">The sequence shown here is derived from an EMBL/GenBank/DDBJ whole genome shotgun (WGS) entry which is preliminary data.</text>
</comment>
<dbReference type="InterPro" id="IPR012816">
    <property type="entry name" value="NADAR"/>
</dbReference>
<evidence type="ECO:0000259" key="3">
    <source>
        <dbReference type="Pfam" id="PF08719"/>
    </source>
</evidence>
<reference evidence="4 5" key="1">
    <citation type="submission" date="2015-07" db="EMBL/GenBank/DDBJ databases">
        <title>Draft genome sequence of the Amantichitinum ursilacus IGB-41, a new chitin-degrading bacterium.</title>
        <authorList>
            <person name="Kirstahler P."/>
            <person name="Guenther M."/>
            <person name="Grumaz C."/>
            <person name="Rupp S."/>
            <person name="Zibek S."/>
            <person name="Sohn K."/>
        </authorList>
    </citation>
    <scope>NUCLEOTIDE SEQUENCE [LARGE SCALE GENOMIC DNA]</scope>
    <source>
        <strain evidence="4 5">IGB-41</strain>
    </source>
</reference>
<dbReference type="InterPro" id="IPR037238">
    <property type="entry name" value="YbiA-like_sf"/>
</dbReference>
<comment type="catalytic activity">
    <reaction evidence="2">
        <text>2,5-diamino-6-hydroxy-4-(5-phosphoribosylamino)-pyrimidine + H2O = 2,5,6-triamino-4-hydroxypyrimidine + D-ribose 5-phosphate</text>
        <dbReference type="Rhea" id="RHEA:23436"/>
        <dbReference type="ChEBI" id="CHEBI:15377"/>
        <dbReference type="ChEBI" id="CHEBI:58614"/>
        <dbReference type="ChEBI" id="CHEBI:78346"/>
        <dbReference type="ChEBI" id="CHEBI:137796"/>
    </reaction>
</comment>
<gene>
    <name evidence="4" type="primary">ybiA</name>
    <name evidence="4" type="ORF">WG78_07895</name>
</gene>
<accession>A0A0N1JSW3</accession>
<sequence length="184" mass="20066">MQDNQWLDALQARWNAGERPGMVFFWGHQPGRDGVTASCFSQWYDVGFTVDGRHYPTAEHFMMAQKAALFGDSEIAEQIIVASTPAAVKALGRKVRGFDSALWQQQRFDIVVRGNLAKFDQNAELRAFLLGTGAQVLVEASPVDAIWGIGLAADAAAAQDPTQWQGLNLLGFALMQVRAQLAAG</sequence>
<proteinExistence type="predicted"/>
<dbReference type="AlphaFoldDB" id="A0A0N1JSW3"/>
<dbReference type="Proteomes" id="UP000037939">
    <property type="component" value="Unassembled WGS sequence"/>
</dbReference>
<evidence type="ECO:0000256" key="2">
    <source>
        <dbReference type="ARBA" id="ARBA00000751"/>
    </source>
</evidence>